<keyword evidence="1" id="KW-1133">Transmembrane helix</keyword>
<dbReference type="Proteomes" id="UP000051139">
    <property type="component" value="Unassembled WGS sequence"/>
</dbReference>
<evidence type="ECO:0000313" key="5">
    <source>
        <dbReference type="Proteomes" id="UP000321429"/>
    </source>
</evidence>
<dbReference type="STRING" id="348151.IV55_GL001882"/>
<dbReference type="PATRIC" id="fig|348151.3.peg.1934"/>
<reference evidence="3 4" key="1">
    <citation type="journal article" date="2015" name="Genome Announc.">
        <title>Expanding the biotechnology potential of lactobacilli through comparative genomics of 213 strains and associated genera.</title>
        <authorList>
            <person name="Sun Z."/>
            <person name="Harris H.M."/>
            <person name="McCann A."/>
            <person name="Guo C."/>
            <person name="Argimon S."/>
            <person name="Zhang W."/>
            <person name="Yang X."/>
            <person name="Jeffery I.B."/>
            <person name="Cooney J.C."/>
            <person name="Kagawa T.F."/>
            <person name="Liu W."/>
            <person name="Song Y."/>
            <person name="Salvetti E."/>
            <person name="Wrobel A."/>
            <person name="Rasinkangas P."/>
            <person name="Parkhill J."/>
            <person name="Rea M.C."/>
            <person name="O'Sullivan O."/>
            <person name="Ritari J."/>
            <person name="Douillard F.P."/>
            <person name="Paul Ross R."/>
            <person name="Yang R."/>
            <person name="Briner A.E."/>
            <person name="Felis G.E."/>
            <person name="de Vos W.M."/>
            <person name="Barrangou R."/>
            <person name="Klaenhammer T.R."/>
            <person name="Caufield P.W."/>
            <person name="Cui Y."/>
            <person name="Zhang H."/>
            <person name="O'Toole P.W."/>
        </authorList>
    </citation>
    <scope>NUCLEOTIDE SEQUENCE [LARGE SCALE GENOMIC DNA]</scope>
    <source>
        <strain evidence="3 4">DSM 22696</strain>
    </source>
</reference>
<dbReference type="EMBL" id="BJUD01000096">
    <property type="protein sequence ID" value="GEK29668.1"/>
    <property type="molecule type" value="Genomic_DNA"/>
</dbReference>
<proteinExistence type="predicted"/>
<comment type="caution">
    <text evidence="3">The sequence shown here is derived from an EMBL/GenBank/DDBJ whole genome shotgun (WGS) entry which is preliminary data.</text>
</comment>
<accession>A0A0R2L1U3</accession>
<name>A0A0R2L1U3_9LACO</name>
<feature type="transmembrane region" description="Helical" evidence="1">
    <location>
        <begin position="64"/>
        <end position="88"/>
    </location>
</feature>
<keyword evidence="4" id="KW-1185">Reference proteome</keyword>
<keyword evidence="1" id="KW-0472">Membrane</keyword>
<keyword evidence="1" id="KW-0812">Transmembrane</keyword>
<reference evidence="2 5" key="2">
    <citation type="submission" date="2019-07" db="EMBL/GenBank/DDBJ databases">
        <title>Whole genome shotgun sequence of Lactobacillus siliginis NBRC 101315.</title>
        <authorList>
            <person name="Hosoyama A."/>
            <person name="Uohara A."/>
            <person name="Ohji S."/>
            <person name="Ichikawa N."/>
        </authorList>
    </citation>
    <scope>NUCLEOTIDE SEQUENCE [LARGE SCALE GENOMIC DNA]</scope>
    <source>
        <strain evidence="2 5">NBRC 101315</strain>
    </source>
</reference>
<evidence type="ECO:0000313" key="2">
    <source>
        <dbReference type="EMBL" id="GEK29668.1"/>
    </source>
</evidence>
<evidence type="ECO:0000256" key="1">
    <source>
        <dbReference type="SAM" id="Phobius"/>
    </source>
</evidence>
<organism evidence="3 4">
    <name type="scientific">Furfurilactobacillus siliginis</name>
    <dbReference type="NCBI Taxonomy" id="348151"/>
    <lineage>
        <taxon>Bacteria</taxon>
        <taxon>Bacillati</taxon>
        <taxon>Bacillota</taxon>
        <taxon>Bacilli</taxon>
        <taxon>Lactobacillales</taxon>
        <taxon>Lactobacillaceae</taxon>
        <taxon>Furfurilactobacillus</taxon>
    </lineage>
</organism>
<dbReference type="Proteomes" id="UP000321429">
    <property type="component" value="Unassembled WGS sequence"/>
</dbReference>
<dbReference type="RefSeq" id="WP_057810558.1">
    <property type="nucleotide sequence ID" value="NZ_BJUD01000096.1"/>
</dbReference>
<evidence type="ECO:0000313" key="3">
    <source>
        <dbReference type="EMBL" id="KRN95424.1"/>
    </source>
</evidence>
<dbReference type="AlphaFoldDB" id="A0A0R2L1U3"/>
<feature type="transmembrane region" description="Helical" evidence="1">
    <location>
        <begin position="21"/>
        <end position="44"/>
    </location>
</feature>
<sequence length="164" mass="19096">MKEEPRTYADNYFSRGHQGLKIWQTLVVIFGWVLLVIPLVFVTGGLLQGWPHTIWQHAHNRSNILATIMILLFAFVLAGMFSITATLIQNRRRKRIVRQWPTFNLQTTTAKTDALEKYMTTKFGSEEERLNVRNYQVQPEQNLDTDTFQKIISAQNREAKKDAD</sequence>
<protein>
    <submittedName>
        <fullName evidence="3">Uncharacterized protein</fullName>
    </submittedName>
</protein>
<dbReference type="EMBL" id="JQCB01000008">
    <property type="protein sequence ID" value="KRN95424.1"/>
    <property type="molecule type" value="Genomic_DNA"/>
</dbReference>
<evidence type="ECO:0000313" key="4">
    <source>
        <dbReference type="Proteomes" id="UP000051139"/>
    </source>
</evidence>
<gene>
    <name evidence="3" type="ORF">IV55_GL001882</name>
    <name evidence="2" type="ORF">LSI01_19790</name>
</gene>
<dbReference type="OrthoDB" id="5244771at2"/>